<gene>
    <name evidence="2" type="ORF">EJA05_18380</name>
</gene>
<evidence type="ECO:0000313" key="3">
    <source>
        <dbReference type="Proteomes" id="UP000268230"/>
    </source>
</evidence>
<dbReference type="AlphaFoldDB" id="A0A3Q8U2G0"/>
<feature type="region of interest" description="Disordered" evidence="1">
    <location>
        <begin position="1"/>
        <end position="56"/>
    </location>
</feature>
<protein>
    <submittedName>
        <fullName evidence="2">Uncharacterized protein</fullName>
    </submittedName>
</protein>
<dbReference type="EMBL" id="CP034338">
    <property type="protein sequence ID" value="AZL69562.1"/>
    <property type="molecule type" value="Genomic_DNA"/>
</dbReference>
<sequence>MAIDANFNGITNTSTPYSVSERPEPVASKDDSTTTGSISVKAETRAGSETGAGTSKKDILEKLQKQITEAAKRIQELQQHLQQAQSGQASSEEKNAQAAAIQAQISSVTANMMAMQATMITLQNSVDTTA</sequence>
<name>A0A3Q8U2G0_9PSED</name>
<evidence type="ECO:0000256" key="1">
    <source>
        <dbReference type="SAM" id="MobiDB-lite"/>
    </source>
</evidence>
<evidence type="ECO:0000313" key="2">
    <source>
        <dbReference type="EMBL" id="AZL69562.1"/>
    </source>
</evidence>
<dbReference type="KEGG" id="pory:EJA05_18380"/>
<feature type="region of interest" description="Disordered" evidence="1">
    <location>
        <begin position="80"/>
        <end position="99"/>
    </location>
</feature>
<organism evidence="2 3">
    <name type="scientific">Pseudomonas entomophila</name>
    <dbReference type="NCBI Taxonomy" id="312306"/>
    <lineage>
        <taxon>Bacteria</taxon>
        <taxon>Pseudomonadati</taxon>
        <taxon>Pseudomonadota</taxon>
        <taxon>Gammaproteobacteria</taxon>
        <taxon>Pseudomonadales</taxon>
        <taxon>Pseudomonadaceae</taxon>
        <taxon>Pseudomonas</taxon>
    </lineage>
</organism>
<proteinExistence type="predicted"/>
<feature type="compositionally biased region" description="Polar residues" evidence="1">
    <location>
        <begin position="8"/>
        <end position="18"/>
    </location>
</feature>
<reference evidence="2 3" key="1">
    <citation type="submission" date="2018-12" db="EMBL/GenBank/DDBJ databases">
        <authorList>
            <person name="Li S."/>
            <person name="Yang R."/>
            <person name="Chen G."/>
            <person name="Zou L."/>
            <person name="Zhang C."/>
            <person name="Chen Y."/>
            <person name="Liu Z."/>
            <person name="Li Y."/>
            <person name="Yan Y."/>
            <person name="Huang M."/>
            <person name="Chen T."/>
        </authorList>
    </citation>
    <scope>NUCLEOTIDE SEQUENCE [LARGE SCALE GENOMIC DNA]</scope>
    <source>
        <strain evidence="2 3">1257</strain>
    </source>
</reference>
<dbReference type="Proteomes" id="UP000268230">
    <property type="component" value="Chromosome"/>
</dbReference>
<accession>A0A3Q8U2G0</accession>
<feature type="compositionally biased region" description="Basic and acidic residues" evidence="1">
    <location>
        <begin position="21"/>
        <end position="32"/>
    </location>
</feature>